<dbReference type="OrthoDB" id="9784785at2"/>
<evidence type="ECO:0000313" key="3">
    <source>
        <dbReference type="Proteomes" id="UP000199024"/>
    </source>
</evidence>
<name>A0A1I6LNW6_9BACT</name>
<dbReference type="InterPro" id="IPR036388">
    <property type="entry name" value="WH-like_DNA-bd_sf"/>
</dbReference>
<evidence type="ECO:0000256" key="1">
    <source>
        <dbReference type="HAMAP-Rule" id="MF_01584"/>
    </source>
</evidence>
<reference evidence="2 3" key="1">
    <citation type="submission" date="2016-10" db="EMBL/GenBank/DDBJ databases">
        <authorList>
            <person name="de Groot N.N."/>
        </authorList>
    </citation>
    <scope>NUCLEOTIDE SEQUENCE [LARGE SCALE GENOMIC DNA]</scope>
    <source>
        <strain evidence="2 3">DSM 21001</strain>
    </source>
</reference>
<comment type="similarity">
    <text evidence="1">Belongs to the UPF0502 family.</text>
</comment>
<protein>
    <submittedName>
        <fullName evidence="2">Uncharacterized protein</fullName>
    </submittedName>
</protein>
<dbReference type="EMBL" id="FOZL01000001">
    <property type="protein sequence ID" value="SFS05186.1"/>
    <property type="molecule type" value="Genomic_DNA"/>
</dbReference>
<dbReference type="Pfam" id="PF04337">
    <property type="entry name" value="DUF480"/>
    <property type="match status" value="1"/>
</dbReference>
<dbReference type="PANTHER" id="PTHR38768:SF1">
    <property type="entry name" value="UPF0502 PROTEIN YCEH"/>
    <property type="match status" value="1"/>
</dbReference>
<dbReference type="AlphaFoldDB" id="A0A1I6LNW6"/>
<dbReference type="Gene3D" id="1.10.10.10">
    <property type="entry name" value="Winged helix-like DNA-binding domain superfamily/Winged helix DNA-binding domain"/>
    <property type="match status" value="2"/>
</dbReference>
<dbReference type="RefSeq" id="WP_089837257.1">
    <property type="nucleotide sequence ID" value="NZ_FOZL01000001.1"/>
</dbReference>
<dbReference type="SUPFAM" id="SSF46785">
    <property type="entry name" value="Winged helix' DNA-binding domain"/>
    <property type="match status" value="2"/>
</dbReference>
<accession>A0A1I6LNW6</accession>
<organism evidence="2 3">
    <name type="scientific">Granulicella pectinivorans</name>
    <dbReference type="NCBI Taxonomy" id="474950"/>
    <lineage>
        <taxon>Bacteria</taxon>
        <taxon>Pseudomonadati</taxon>
        <taxon>Acidobacteriota</taxon>
        <taxon>Terriglobia</taxon>
        <taxon>Terriglobales</taxon>
        <taxon>Acidobacteriaceae</taxon>
        <taxon>Granulicella</taxon>
    </lineage>
</organism>
<dbReference type="InterPro" id="IPR036390">
    <property type="entry name" value="WH_DNA-bd_sf"/>
</dbReference>
<dbReference type="HAMAP" id="MF_01584">
    <property type="entry name" value="UPF0502"/>
    <property type="match status" value="1"/>
</dbReference>
<sequence>MTESATPPFGVPLDPIQLRVLGSLIEKEITTPEQYPLSLNALVNACNQRSSRDPVVDLSERDVFGALQSLEDMGLVSAMRDARVAKYEHRARTVLNLRRDETALICLLLLRGPQTPGELRSRADRLYSFDDLTAVQTTLERLASRSPALDPAAPPARTTALTIQLPRQPGARESRYAHLLGEAPSMAVTAAVSTSSPGSPSRLDLLEAEIHALRERVDELAALVAQLPPRSGPDS</sequence>
<proteinExistence type="inferred from homology"/>
<dbReference type="STRING" id="474950.SAMN05421771_1048"/>
<gene>
    <name evidence="2" type="ORF">SAMN05421771_1048</name>
</gene>
<dbReference type="PANTHER" id="PTHR38768">
    <property type="entry name" value="UPF0502 PROTEIN YCEH"/>
    <property type="match status" value="1"/>
</dbReference>
<evidence type="ECO:0000313" key="2">
    <source>
        <dbReference type="EMBL" id="SFS05186.1"/>
    </source>
</evidence>
<keyword evidence="3" id="KW-1185">Reference proteome</keyword>
<dbReference type="InterPro" id="IPR007432">
    <property type="entry name" value="DUF480"/>
</dbReference>
<dbReference type="Proteomes" id="UP000199024">
    <property type="component" value="Unassembled WGS sequence"/>
</dbReference>